<dbReference type="SUPFAM" id="SSF53335">
    <property type="entry name" value="S-adenosyl-L-methionine-dependent methyltransferases"/>
    <property type="match status" value="1"/>
</dbReference>
<dbReference type="InterPro" id="IPR048647">
    <property type="entry name" value="RlmA_N"/>
</dbReference>
<feature type="binding site" evidence="2">
    <location>
        <begin position="96"/>
        <end position="97"/>
    </location>
    <ligand>
        <name>S-adenosyl-L-methionine</name>
        <dbReference type="ChEBI" id="CHEBI:59789"/>
    </ligand>
</feature>
<evidence type="ECO:0000256" key="1">
    <source>
        <dbReference type="PIRSR" id="PIRSR018249-1"/>
    </source>
</evidence>
<keyword evidence="1" id="KW-0862">Zinc</keyword>
<dbReference type="Gene3D" id="3.40.50.150">
    <property type="entry name" value="Vaccinia Virus protein VP39"/>
    <property type="match status" value="1"/>
</dbReference>
<dbReference type="AlphaFoldDB" id="A0A5N0UQW3"/>
<dbReference type="GO" id="GO:0008168">
    <property type="term" value="F:methyltransferase activity"/>
    <property type="evidence" value="ECO:0007669"/>
    <property type="project" value="UniProtKB-KW"/>
</dbReference>
<organism evidence="4 5">
    <name type="scientific">Amycolatopsis acidicola</name>
    <dbReference type="NCBI Taxonomy" id="2596893"/>
    <lineage>
        <taxon>Bacteria</taxon>
        <taxon>Bacillati</taxon>
        <taxon>Actinomycetota</taxon>
        <taxon>Actinomycetes</taxon>
        <taxon>Pseudonocardiales</taxon>
        <taxon>Pseudonocardiaceae</taxon>
        <taxon>Amycolatopsis</taxon>
    </lineage>
</organism>
<dbReference type="PIRSF" id="PIRSF018249">
    <property type="entry name" value="MyrA_prd"/>
    <property type="match status" value="1"/>
</dbReference>
<sequence length="280" mass="29892">MPLPVVEALRCSVCGEPVARDGSGLRCPRRHTFDLAKQGYVNLLHAGVPAGTADTAEMVAARVEFLGAGHYAAMADLVADQAAGTRGLVVDAGAGTGYYLARVLDGLPDATGLALDVSALALRRAAKAHPRIGAAVWNLWEPWPVATGSATLMLNVFAPRNGAEFHRVLAPGGRLIVVSPLPGHLRELAAVVDLLEVDERKDERLDAALSAYFEPEQRFEQRETRTLSPDDARRAVLMGPNAHHPARLTRLGELTGSVDVTTAFLVSVYRRKDVTTPTAP</sequence>
<protein>
    <submittedName>
        <fullName evidence="4">rRNA (Guanine-N1)-methyltransferase</fullName>
    </submittedName>
</protein>
<dbReference type="Proteomes" id="UP000319769">
    <property type="component" value="Unassembled WGS sequence"/>
</dbReference>
<proteinExistence type="predicted"/>
<accession>A0A5N0UQW3</accession>
<evidence type="ECO:0000313" key="4">
    <source>
        <dbReference type="EMBL" id="KAA9151439.1"/>
    </source>
</evidence>
<feature type="binding site" evidence="1">
    <location>
        <position position="31"/>
    </location>
    <ligand>
        <name>Zn(2+)</name>
        <dbReference type="ChEBI" id="CHEBI:29105"/>
    </ligand>
</feature>
<evidence type="ECO:0000256" key="2">
    <source>
        <dbReference type="PIRSR" id="PIRSR018249-2"/>
    </source>
</evidence>
<dbReference type="InterPro" id="IPR029063">
    <property type="entry name" value="SAM-dependent_MTases_sf"/>
</dbReference>
<feature type="binding site" evidence="2">
    <location>
        <position position="184"/>
    </location>
    <ligand>
        <name>S-adenosyl-L-methionine</name>
        <dbReference type="ChEBI" id="CHEBI:59789"/>
    </ligand>
</feature>
<dbReference type="GO" id="GO:0032259">
    <property type="term" value="P:methylation"/>
    <property type="evidence" value="ECO:0007669"/>
    <property type="project" value="UniProtKB-KW"/>
</dbReference>
<name>A0A5N0UQW3_9PSEU</name>
<evidence type="ECO:0000313" key="5">
    <source>
        <dbReference type="Proteomes" id="UP000319769"/>
    </source>
</evidence>
<keyword evidence="5" id="KW-1185">Reference proteome</keyword>
<dbReference type="InterPro" id="IPR016718">
    <property type="entry name" value="rRNA_m1G-MeTrfase_A_prd"/>
</dbReference>
<feature type="domain" description="23S rRNA (guanine(745)-N(1))-methyltransferase N-terminal" evidence="3">
    <location>
        <begin position="10"/>
        <end position="44"/>
    </location>
</feature>
<keyword evidence="1" id="KW-0479">Metal-binding</keyword>
<keyword evidence="2" id="KW-0949">S-adenosyl-L-methionine</keyword>
<reference evidence="4" key="1">
    <citation type="submission" date="2019-09" db="EMBL/GenBank/DDBJ databases">
        <authorList>
            <person name="Teo W.F.A."/>
            <person name="Duangmal K."/>
        </authorList>
    </citation>
    <scope>NUCLEOTIDE SEQUENCE [LARGE SCALE GENOMIC DNA]</scope>
    <source>
        <strain evidence="4">K81G1</strain>
    </source>
</reference>
<gene>
    <name evidence="4" type="ORF">FPZ12_038980</name>
</gene>
<dbReference type="GO" id="GO:0046872">
    <property type="term" value="F:metal ion binding"/>
    <property type="evidence" value="ECO:0007669"/>
    <property type="project" value="UniProtKB-KW"/>
</dbReference>
<evidence type="ECO:0000259" key="3">
    <source>
        <dbReference type="Pfam" id="PF21302"/>
    </source>
</evidence>
<comment type="caution">
    <text evidence="4">The sequence shown here is derived from an EMBL/GenBank/DDBJ whole genome shotgun (WGS) entry which is preliminary data.</text>
</comment>
<dbReference type="EMBL" id="VMNW02000101">
    <property type="protein sequence ID" value="KAA9151439.1"/>
    <property type="molecule type" value="Genomic_DNA"/>
</dbReference>
<dbReference type="Pfam" id="PF21302">
    <property type="entry name" value="Zn_ribbon_RlmA"/>
    <property type="match status" value="1"/>
</dbReference>
<dbReference type="OrthoDB" id="108476at2"/>
<feature type="binding site" evidence="1">
    <location>
        <position position="27"/>
    </location>
    <ligand>
        <name>Zn(2+)</name>
        <dbReference type="ChEBI" id="CHEBI:29105"/>
    </ligand>
</feature>
<feature type="binding site" evidence="2">
    <location>
        <position position="71"/>
    </location>
    <ligand>
        <name>S-adenosyl-L-methionine</name>
        <dbReference type="ChEBI" id="CHEBI:59789"/>
    </ligand>
</feature>